<dbReference type="AlphaFoldDB" id="A0A1L7WEG6"/>
<keyword evidence="3" id="KW-1185">Reference proteome</keyword>
<feature type="compositionally biased region" description="Basic residues" evidence="1">
    <location>
        <begin position="323"/>
        <end position="335"/>
    </location>
</feature>
<gene>
    <name evidence="2" type="ORF">PAC_01055</name>
</gene>
<name>A0A1L7WEG6_9HELO</name>
<accession>A0A1L7WEG6</accession>
<evidence type="ECO:0000256" key="1">
    <source>
        <dbReference type="SAM" id="MobiDB-lite"/>
    </source>
</evidence>
<dbReference type="OrthoDB" id="6359816at2759"/>
<feature type="compositionally biased region" description="Polar residues" evidence="1">
    <location>
        <begin position="266"/>
        <end position="280"/>
    </location>
</feature>
<feature type="region of interest" description="Disordered" evidence="1">
    <location>
        <begin position="1"/>
        <end position="29"/>
    </location>
</feature>
<dbReference type="InterPro" id="IPR011333">
    <property type="entry name" value="SKP1/BTB/POZ_sf"/>
</dbReference>
<proteinExistence type="predicted"/>
<evidence type="ECO:0008006" key="4">
    <source>
        <dbReference type="Google" id="ProtNLM"/>
    </source>
</evidence>
<dbReference type="PANTHER" id="PTHR47843:SF2">
    <property type="entry name" value="BTB DOMAIN-CONTAINING PROTEIN"/>
    <property type="match status" value="1"/>
</dbReference>
<dbReference type="Proteomes" id="UP000184330">
    <property type="component" value="Unassembled WGS sequence"/>
</dbReference>
<dbReference type="Gene3D" id="3.30.710.10">
    <property type="entry name" value="Potassium Channel Kv1.1, Chain A"/>
    <property type="match status" value="1"/>
</dbReference>
<evidence type="ECO:0000313" key="3">
    <source>
        <dbReference type="Proteomes" id="UP000184330"/>
    </source>
</evidence>
<feature type="region of interest" description="Disordered" evidence="1">
    <location>
        <begin position="257"/>
        <end position="335"/>
    </location>
</feature>
<reference evidence="2 3" key="1">
    <citation type="submission" date="2016-03" db="EMBL/GenBank/DDBJ databases">
        <authorList>
            <person name="Ploux O."/>
        </authorList>
    </citation>
    <scope>NUCLEOTIDE SEQUENCE [LARGE SCALE GENOMIC DNA]</scope>
    <source>
        <strain evidence="2 3">UAMH 11012</strain>
    </source>
</reference>
<sequence length="335" mass="37684">MTYSTPHRSVVVLTSPGDGQDHNSESGPLIDKTKIPSSLEPHFSHPDKVVKFIIGTGENKKTFIVHQDVAYKVPIFYSALNAESENPFHESEKQEYTLEDIQEQVFGLFVQFLYRGSCQVIQLKPYWAAWSEDNELADSIAREENLNLVELWILGDRLCYASIQEWVLATAASLIDVKCDLMFDLLERAYNNAIDNSDLRQFAIEQAASKLTIGEIKSARGKLSNDLLLDLTLLELNKRDNEDAKAETKSFASFVPSFRSGPLPSQAPQSRAPSIRSNQPGRLRRPSSLHDERSTWSIDSPHPESSNNRPASGVMNTVGTALRRMKSKSKTIFRR</sequence>
<feature type="compositionally biased region" description="Polar residues" evidence="1">
    <location>
        <begin position="295"/>
        <end position="319"/>
    </location>
</feature>
<organism evidence="2 3">
    <name type="scientific">Phialocephala subalpina</name>
    <dbReference type="NCBI Taxonomy" id="576137"/>
    <lineage>
        <taxon>Eukaryota</taxon>
        <taxon>Fungi</taxon>
        <taxon>Dikarya</taxon>
        <taxon>Ascomycota</taxon>
        <taxon>Pezizomycotina</taxon>
        <taxon>Leotiomycetes</taxon>
        <taxon>Helotiales</taxon>
        <taxon>Mollisiaceae</taxon>
        <taxon>Phialocephala</taxon>
        <taxon>Phialocephala fortinii species complex</taxon>
    </lineage>
</organism>
<protein>
    <recommendedName>
        <fullName evidence="4">BTB domain-containing protein</fullName>
    </recommendedName>
</protein>
<dbReference type="PANTHER" id="PTHR47843">
    <property type="entry name" value="BTB DOMAIN-CONTAINING PROTEIN-RELATED"/>
    <property type="match status" value="1"/>
</dbReference>
<evidence type="ECO:0000313" key="2">
    <source>
        <dbReference type="EMBL" id="CZR51180.1"/>
    </source>
</evidence>
<dbReference type="EMBL" id="FJOG01000001">
    <property type="protein sequence ID" value="CZR51180.1"/>
    <property type="molecule type" value="Genomic_DNA"/>
</dbReference>